<gene>
    <name evidence="8" type="ORF">SJI18_10830</name>
</gene>
<dbReference type="Pfam" id="PF04055">
    <property type="entry name" value="Radical_SAM"/>
    <property type="match status" value="1"/>
</dbReference>
<dbReference type="CDD" id="cd01335">
    <property type="entry name" value="Radical_SAM"/>
    <property type="match status" value="1"/>
</dbReference>
<evidence type="ECO:0000259" key="7">
    <source>
        <dbReference type="PROSITE" id="PS51918"/>
    </source>
</evidence>
<evidence type="ECO:0000256" key="1">
    <source>
        <dbReference type="ARBA" id="ARBA00001966"/>
    </source>
</evidence>
<organism evidence="8 9">
    <name type="scientific">Clostridium frigoriphilum</name>
    <dbReference type="NCBI Taxonomy" id="443253"/>
    <lineage>
        <taxon>Bacteria</taxon>
        <taxon>Bacillati</taxon>
        <taxon>Bacillota</taxon>
        <taxon>Clostridia</taxon>
        <taxon>Eubacteriales</taxon>
        <taxon>Clostridiaceae</taxon>
        <taxon>Clostridium</taxon>
    </lineage>
</organism>
<dbReference type="Pfam" id="PF16199">
    <property type="entry name" value="Radical_SAM_C"/>
    <property type="match status" value="1"/>
</dbReference>
<dbReference type="SFLD" id="SFLDS00029">
    <property type="entry name" value="Radical_SAM"/>
    <property type="match status" value="1"/>
</dbReference>
<sequence length="369" mass="42333">MSNLHYIIPIFVPHEGCPHECVFCNQDSITGTKSKVDAMYVEKTINEYLETIKNDDAIIEVSFFGGTFTAIKIEKQIELLTVAKKFKDNNKIKYIRLSTRPDYIDDNILKNLKKYSVDIIELGVQSMDEEVLLKSGRGHTASDVEYASKLIRQYGFTLGHQIMIGLPGDNITKDIETTKRVIALKPDICRIYPALVIKNTQMERMYIEHKFNPYSLSEAVNISKVIYIMLTQNQINVIRIGLQPTSEISEGHDLVAGPFHPAFRELVEGSIYSDLIYDVIMNSFNKEIIYDRALVKINPKDISKLYANGKIYFNELKNRLKTISIDVSQDITVKRGSLNIKIKEQCIIMTIYEYVSIKYKKNSDLVYKI</sequence>
<dbReference type="InterPro" id="IPR006638">
    <property type="entry name" value="Elp3/MiaA/NifB-like_rSAM"/>
</dbReference>
<dbReference type="PANTHER" id="PTHR11135:SF0">
    <property type="entry name" value="ELONGATOR COMPLEX PROTEIN 3"/>
    <property type="match status" value="1"/>
</dbReference>
<dbReference type="SMART" id="SM00729">
    <property type="entry name" value="Elp3"/>
    <property type="match status" value="1"/>
</dbReference>
<accession>A0ABU7UPF0</accession>
<keyword evidence="2" id="KW-0004">4Fe-4S</keyword>
<protein>
    <submittedName>
        <fullName evidence="8">Radical SAM protein</fullName>
    </submittedName>
</protein>
<reference evidence="8 9" key="1">
    <citation type="submission" date="2023-11" db="EMBL/GenBank/DDBJ databases">
        <title>Draft genome sequence of a psychrophilic Clostridium strain from permafrost water brine.</title>
        <authorList>
            <person name="Shcherbakova V.A."/>
            <person name="Trubitsyn V.E."/>
            <person name="Zakharyuk A.G."/>
        </authorList>
    </citation>
    <scope>NUCLEOTIDE SEQUENCE [LARGE SCALE GENOMIC DNA]</scope>
    <source>
        <strain evidence="8 9">14F</strain>
    </source>
</reference>
<feature type="domain" description="Radical SAM core" evidence="7">
    <location>
        <begin position="1"/>
        <end position="239"/>
    </location>
</feature>
<evidence type="ECO:0000256" key="4">
    <source>
        <dbReference type="ARBA" id="ARBA00022723"/>
    </source>
</evidence>
<keyword evidence="9" id="KW-1185">Reference proteome</keyword>
<dbReference type="EMBL" id="JAZHFS010000009">
    <property type="protein sequence ID" value="MEF2112799.1"/>
    <property type="molecule type" value="Genomic_DNA"/>
</dbReference>
<evidence type="ECO:0000313" key="8">
    <source>
        <dbReference type="EMBL" id="MEF2112799.1"/>
    </source>
</evidence>
<dbReference type="PANTHER" id="PTHR11135">
    <property type="entry name" value="HISTONE ACETYLTRANSFERASE-RELATED"/>
    <property type="match status" value="1"/>
</dbReference>
<keyword evidence="5" id="KW-0408">Iron</keyword>
<evidence type="ECO:0000313" key="9">
    <source>
        <dbReference type="Proteomes" id="UP001498469"/>
    </source>
</evidence>
<proteinExistence type="predicted"/>
<comment type="cofactor">
    <cofactor evidence="1">
        <name>[4Fe-4S] cluster</name>
        <dbReference type="ChEBI" id="CHEBI:49883"/>
    </cofactor>
</comment>
<evidence type="ECO:0000256" key="5">
    <source>
        <dbReference type="ARBA" id="ARBA00023004"/>
    </source>
</evidence>
<evidence type="ECO:0000256" key="2">
    <source>
        <dbReference type="ARBA" id="ARBA00022485"/>
    </source>
</evidence>
<name>A0ABU7UPF0_9CLOT</name>
<keyword evidence="4" id="KW-0479">Metal-binding</keyword>
<dbReference type="SFLD" id="SFLDG01086">
    <property type="entry name" value="elongater_protein-like"/>
    <property type="match status" value="1"/>
</dbReference>
<dbReference type="InterPro" id="IPR032432">
    <property type="entry name" value="Radical_SAM_C"/>
</dbReference>
<dbReference type="SFLD" id="SFLDG01082">
    <property type="entry name" value="B12-binding_domain_containing"/>
    <property type="match status" value="1"/>
</dbReference>
<dbReference type="Proteomes" id="UP001498469">
    <property type="component" value="Unassembled WGS sequence"/>
</dbReference>
<dbReference type="PROSITE" id="PS51918">
    <property type="entry name" value="RADICAL_SAM"/>
    <property type="match status" value="1"/>
</dbReference>
<keyword evidence="6" id="KW-0411">Iron-sulfur</keyword>
<comment type="caution">
    <text evidence="8">The sequence shown here is derived from an EMBL/GenBank/DDBJ whole genome shotgun (WGS) entry which is preliminary data.</text>
</comment>
<keyword evidence="3" id="KW-0949">S-adenosyl-L-methionine</keyword>
<dbReference type="RefSeq" id="WP_216247986.1">
    <property type="nucleotide sequence ID" value="NZ_JAZHFS010000009.1"/>
</dbReference>
<dbReference type="InterPro" id="IPR039661">
    <property type="entry name" value="ELP3"/>
</dbReference>
<dbReference type="InterPro" id="IPR007197">
    <property type="entry name" value="rSAM"/>
</dbReference>
<evidence type="ECO:0000256" key="6">
    <source>
        <dbReference type="ARBA" id="ARBA00023014"/>
    </source>
</evidence>
<evidence type="ECO:0000256" key="3">
    <source>
        <dbReference type="ARBA" id="ARBA00022691"/>
    </source>
</evidence>